<dbReference type="Proteomes" id="UP000535908">
    <property type="component" value="Unassembled WGS sequence"/>
</dbReference>
<dbReference type="RefSeq" id="WP_185411725.1">
    <property type="nucleotide sequence ID" value="NZ_JAARRE010000019.1"/>
</dbReference>
<dbReference type="InterPro" id="IPR036390">
    <property type="entry name" value="WH_DNA-bd_sf"/>
</dbReference>
<name>A0A7X0Y616_9LIST</name>
<proteinExistence type="predicted"/>
<organism evidence="2 3">
    <name type="scientific">Listeria grandensis</name>
    <dbReference type="NCBI Taxonomy" id="1494963"/>
    <lineage>
        <taxon>Bacteria</taxon>
        <taxon>Bacillati</taxon>
        <taxon>Bacillota</taxon>
        <taxon>Bacilli</taxon>
        <taxon>Bacillales</taxon>
        <taxon>Listeriaceae</taxon>
        <taxon>Listeria</taxon>
    </lineage>
</organism>
<dbReference type="SUPFAM" id="SSF46785">
    <property type="entry name" value="Winged helix' DNA-binding domain"/>
    <property type="match status" value="1"/>
</dbReference>
<accession>A0A7X0Y616</accession>
<dbReference type="AlphaFoldDB" id="A0A7X0Y616"/>
<dbReference type="SUPFAM" id="SSF51206">
    <property type="entry name" value="cAMP-binding domain-like"/>
    <property type="match status" value="1"/>
</dbReference>
<evidence type="ECO:0000313" key="2">
    <source>
        <dbReference type="EMBL" id="MBC1937692.1"/>
    </source>
</evidence>
<protein>
    <submittedName>
        <fullName evidence="2">Crp/Fnr family transcriptional regulator</fullName>
    </submittedName>
</protein>
<keyword evidence="1" id="KW-0010">Activator</keyword>
<comment type="caution">
    <text evidence="2">The sequence shown here is derived from an EMBL/GenBank/DDBJ whole genome shotgun (WGS) entry which is preliminary data.</text>
</comment>
<evidence type="ECO:0000256" key="1">
    <source>
        <dbReference type="ARBA" id="ARBA00023159"/>
    </source>
</evidence>
<evidence type="ECO:0000313" key="3">
    <source>
        <dbReference type="Proteomes" id="UP000535908"/>
    </source>
</evidence>
<gene>
    <name evidence="2" type="ORF">HCA69_15085</name>
</gene>
<sequence>MLEVYEFLTISSKLAQEYTETIHFESDQVLYQYDWLKSNQFLLMKKGIAKIEIYRKRRWELETLVAAGEFAGIENLINRRLFCSNIKYRIVSVTHGEGLLIEKDYFLDHIYANPSLFHKILENVTLHHIITSYNLREKKAPLKQRLADIILELIMLTSLPIQNNQVTLPFPFSEEIIASVLRVPIHHVKEILNYMENEEIVTREHEFQVMDYNRLGKLSNLNVETFKNMHLQPLHM</sequence>
<dbReference type="Gene3D" id="2.60.120.10">
    <property type="entry name" value="Jelly Rolls"/>
    <property type="match status" value="1"/>
</dbReference>
<dbReference type="InterPro" id="IPR014710">
    <property type="entry name" value="RmlC-like_jellyroll"/>
</dbReference>
<reference evidence="2 3" key="1">
    <citation type="submission" date="2020-03" db="EMBL/GenBank/DDBJ databases">
        <title>Soil Listeria distribution.</title>
        <authorList>
            <person name="Liao J."/>
            <person name="Wiedmann M."/>
        </authorList>
    </citation>
    <scope>NUCLEOTIDE SEQUENCE [LARGE SCALE GENOMIC DNA]</scope>
    <source>
        <strain evidence="2 3">FSL L7-0741</strain>
    </source>
</reference>
<dbReference type="InterPro" id="IPR018490">
    <property type="entry name" value="cNMP-bd_dom_sf"/>
</dbReference>
<dbReference type="EMBL" id="JAARWN010000022">
    <property type="protein sequence ID" value="MBC1937692.1"/>
    <property type="molecule type" value="Genomic_DNA"/>
</dbReference>